<dbReference type="Pfam" id="PF01850">
    <property type="entry name" value="PIN"/>
    <property type="match status" value="1"/>
</dbReference>
<comment type="caution">
    <text evidence="9">The sequence shown here is derived from an EMBL/GenBank/DDBJ whole genome shotgun (WGS) entry which is preliminary data.</text>
</comment>
<comment type="cofactor">
    <cofactor evidence="1">
        <name>Mg(2+)</name>
        <dbReference type="ChEBI" id="CHEBI:18420"/>
    </cofactor>
</comment>
<evidence type="ECO:0000256" key="7">
    <source>
        <dbReference type="ARBA" id="ARBA00038093"/>
    </source>
</evidence>
<evidence type="ECO:0000259" key="8">
    <source>
        <dbReference type="Pfam" id="PF01850"/>
    </source>
</evidence>
<comment type="similarity">
    <text evidence="7">Belongs to the PINc/VapC protein family.</text>
</comment>
<proteinExistence type="inferred from homology"/>
<gene>
    <name evidence="9" type="ORF">GCM10012289_15260</name>
</gene>
<evidence type="ECO:0000256" key="2">
    <source>
        <dbReference type="ARBA" id="ARBA00022649"/>
    </source>
</evidence>
<dbReference type="GO" id="GO:0046872">
    <property type="term" value="F:metal ion binding"/>
    <property type="evidence" value="ECO:0007669"/>
    <property type="project" value="UniProtKB-KW"/>
</dbReference>
<sequence length="137" mass="14956">MTTRGLLDTNILILFEDLELTELPVQQAISTITLAELAVGPIVSHDAVEQVNRQDVLSRAESEFEPIPFDVAAARAFGRVYVAVQAVGRNPRRSMADLLIASVAIANQLPLYTVNPSDFKGLESLLTAEKVTHPDCR</sequence>
<dbReference type="InterPro" id="IPR002716">
    <property type="entry name" value="PIN_dom"/>
</dbReference>
<name>A0A917YRH4_9ACTN</name>
<reference evidence="9" key="1">
    <citation type="journal article" date="2014" name="Int. J. Syst. Evol. Microbiol.">
        <title>Complete genome sequence of Corynebacterium casei LMG S-19264T (=DSM 44701T), isolated from a smear-ripened cheese.</title>
        <authorList>
            <consortium name="US DOE Joint Genome Institute (JGI-PGF)"/>
            <person name="Walter F."/>
            <person name="Albersmeier A."/>
            <person name="Kalinowski J."/>
            <person name="Ruckert C."/>
        </authorList>
    </citation>
    <scope>NUCLEOTIDE SEQUENCE</scope>
    <source>
        <strain evidence="9">CGMCC 4.7368</strain>
    </source>
</reference>
<dbReference type="GO" id="GO:0004518">
    <property type="term" value="F:nuclease activity"/>
    <property type="evidence" value="ECO:0007669"/>
    <property type="project" value="UniProtKB-KW"/>
</dbReference>
<dbReference type="CDD" id="cd18732">
    <property type="entry name" value="PIN_MtVapC4-C5_like"/>
    <property type="match status" value="1"/>
</dbReference>
<evidence type="ECO:0000256" key="4">
    <source>
        <dbReference type="ARBA" id="ARBA00022723"/>
    </source>
</evidence>
<feature type="domain" description="PIN" evidence="8">
    <location>
        <begin position="6"/>
        <end position="113"/>
    </location>
</feature>
<evidence type="ECO:0000256" key="5">
    <source>
        <dbReference type="ARBA" id="ARBA00022801"/>
    </source>
</evidence>
<keyword evidence="6" id="KW-0460">Magnesium</keyword>
<dbReference type="SUPFAM" id="SSF88723">
    <property type="entry name" value="PIN domain-like"/>
    <property type="match status" value="1"/>
</dbReference>
<dbReference type="PANTHER" id="PTHR33653">
    <property type="entry name" value="RIBONUCLEASE VAPC2"/>
    <property type="match status" value="1"/>
</dbReference>
<dbReference type="Proteomes" id="UP000646523">
    <property type="component" value="Unassembled WGS sequence"/>
</dbReference>
<evidence type="ECO:0000256" key="1">
    <source>
        <dbReference type="ARBA" id="ARBA00001946"/>
    </source>
</evidence>
<dbReference type="PANTHER" id="PTHR33653:SF1">
    <property type="entry name" value="RIBONUCLEASE VAPC2"/>
    <property type="match status" value="1"/>
</dbReference>
<evidence type="ECO:0000313" key="10">
    <source>
        <dbReference type="Proteomes" id="UP000646523"/>
    </source>
</evidence>
<evidence type="ECO:0000256" key="6">
    <source>
        <dbReference type="ARBA" id="ARBA00022842"/>
    </source>
</evidence>
<keyword evidence="5" id="KW-0378">Hydrolase</keyword>
<reference evidence="9" key="2">
    <citation type="submission" date="2020-09" db="EMBL/GenBank/DDBJ databases">
        <authorList>
            <person name="Sun Q."/>
            <person name="Zhou Y."/>
        </authorList>
    </citation>
    <scope>NUCLEOTIDE SEQUENCE</scope>
    <source>
        <strain evidence="9">CGMCC 4.7368</strain>
    </source>
</reference>
<dbReference type="InterPro" id="IPR029060">
    <property type="entry name" value="PIN-like_dom_sf"/>
</dbReference>
<keyword evidence="2" id="KW-1277">Toxin-antitoxin system</keyword>
<accession>A0A917YRH4</accession>
<dbReference type="InterPro" id="IPR050556">
    <property type="entry name" value="Type_II_TA_system_RNase"/>
</dbReference>
<dbReference type="EMBL" id="BMNH01000003">
    <property type="protein sequence ID" value="GGO64881.1"/>
    <property type="molecule type" value="Genomic_DNA"/>
</dbReference>
<dbReference type="AlphaFoldDB" id="A0A917YRH4"/>
<evidence type="ECO:0000256" key="3">
    <source>
        <dbReference type="ARBA" id="ARBA00022722"/>
    </source>
</evidence>
<dbReference type="Gene3D" id="3.40.50.1010">
    <property type="entry name" value="5'-nuclease"/>
    <property type="match status" value="1"/>
</dbReference>
<keyword evidence="10" id="KW-1185">Reference proteome</keyword>
<dbReference type="GO" id="GO:0016787">
    <property type="term" value="F:hydrolase activity"/>
    <property type="evidence" value="ECO:0007669"/>
    <property type="project" value="UniProtKB-KW"/>
</dbReference>
<protein>
    <recommendedName>
        <fullName evidence="8">PIN domain-containing protein</fullName>
    </recommendedName>
</protein>
<keyword evidence="4" id="KW-0479">Metal-binding</keyword>
<evidence type="ECO:0000313" key="9">
    <source>
        <dbReference type="EMBL" id="GGO64881.1"/>
    </source>
</evidence>
<keyword evidence="3" id="KW-0540">Nuclease</keyword>
<dbReference type="RefSeq" id="WP_189123281.1">
    <property type="nucleotide sequence ID" value="NZ_BMNH01000003.1"/>
</dbReference>
<organism evidence="9 10">
    <name type="scientific">Nonomuraea cavernae</name>
    <dbReference type="NCBI Taxonomy" id="2045107"/>
    <lineage>
        <taxon>Bacteria</taxon>
        <taxon>Bacillati</taxon>
        <taxon>Actinomycetota</taxon>
        <taxon>Actinomycetes</taxon>
        <taxon>Streptosporangiales</taxon>
        <taxon>Streptosporangiaceae</taxon>
        <taxon>Nonomuraea</taxon>
    </lineage>
</organism>